<dbReference type="InterPro" id="IPR058163">
    <property type="entry name" value="LysR-type_TF_proteobact-type"/>
</dbReference>
<dbReference type="InterPro" id="IPR005119">
    <property type="entry name" value="LysR_subst-bd"/>
</dbReference>
<dbReference type="InterPro" id="IPR036390">
    <property type="entry name" value="WH_DNA-bd_sf"/>
</dbReference>
<keyword evidence="3" id="KW-0238">DNA-binding</keyword>
<evidence type="ECO:0000313" key="7">
    <source>
        <dbReference type="Proteomes" id="UP000637423"/>
    </source>
</evidence>
<dbReference type="RefSeq" id="WP_188566445.1">
    <property type="nucleotide sequence ID" value="NZ_BMED01000002.1"/>
</dbReference>
<organism evidence="6 7">
    <name type="scientific">Undibacterium terreum</name>
    <dbReference type="NCBI Taxonomy" id="1224302"/>
    <lineage>
        <taxon>Bacteria</taxon>
        <taxon>Pseudomonadati</taxon>
        <taxon>Pseudomonadota</taxon>
        <taxon>Betaproteobacteria</taxon>
        <taxon>Burkholderiales</taxon>
        <taxon>Oxalobacteraceae</taxon>
        <taxon>Undibacterium</taxon>
    </lineage>
</organism>
<dbReference type="PANTHER" id="PTHR30537:SF5">
    <property type="entry name" value="HTH-TYPE TRANSCRIPTIONAL ACTIVATOR TTDR-RELATED"/>
    <property type="match status" value="1"/>
</dbReference>
<evidence type="ECO:0000256" key="3">
    <source>
        <dbReference type="ARBA" id="ARBA00023125"/>
    </source>
</evidence>
<dbReference type="EMBL" id="BMED01000002">
    <property type="protein sequence ID" value="GGC77615.1"/>
    <property type="molecule type" value="Genomic_DNA"/>
</dbReference>
<keyword evidence="4" id="KW-0804">Transcription</keyword>
<dbReference type="SUPFAM" id="SSF46785">
    <property type="entry name" value="Winged helix' DNA-binding domain"/>
    <property type="match status" value="1"/>
</dbReference>
<dbReference type="PROSITE" id="PS50931">
    <property type="entry name" value="HTH_LYSR"/>
    <property type="match status" value="1"/>
</dbReference>
<dbReference type="SUPFAM" id="SSF53850">
    <property type="entry name" value="Periplasmic binding protein-like II"/>
    <property type="match status" value="1"/>
</dbReference>
<feature type="domain" description="HTH lysR-type" evidence="5">
    <location>
        <begin position="1"/>
        <end position="59"/>
    </location>
</feature>
<gene>
    <name evidence="6" type="ORF">GCM10011396_25960</name>
</gene>
<reference evidence="6" key="2">
    <citation type="submission" date="2020-09" db="EMBL/GenBank/DDBJ databases">
        <authorList>
            <person name="Sun Q."/>
            <person name="Zhou Y."/>
        </authorList>
    </citation>
    <scope>NUCLEOTIDE SEQUENCE</scope>
    <source>
        <strain evidence="6">CGMCC 1.10998</strain>
    </source>
</reference>
<evidence type="ECO:0000256" key="2">
    <source>
        <dbReference type="ARBA" id="ARBA00023015"/>
    </source>
</evidence>
<proteinExistence type="inferred from homology"/>
<evidence type="ECO:0000256" key="1">
    <source>
        <dbReference type="ARBA" id="ARBA00009437"/>
    </source>
</evidence>
<sequence length="304" mass="34049">MEVLSFMRLFVEVAKTKSFRRAADALDMPNSTLSRNIAQLEKTIGLRLLHRSTRKVELTEAGEAYFRRCQSIVEEASIAHEALLDLAERPSGTLRVSMPVDLAMSYLAPILKDFAIAYPLIQFEFDVTPRRVDLLTEAFDLAIRIGPPPTAPSMLVARQIAVLPRYLYAAPSYLDSAPPLAHPGDLARHALCLVQGTRQQDMQNLNLYRGEEQFSVEIQTRFLMNSVGLSRALAVQGTGIAVLDTEIARDEVASHRLQRVLPEWNLAPVQVHAITDTRLLPARTRLFIDFLKVRLHAPSAKDSR</sequence>
<dbReference type="CDD" id="cd08422">
    <property type="entry name" value="PBP2_CrgA_like"/>
    <property type="match status" value="1"/>
</dbReference>
<keyword evidence="2" id="KW-0805">Transcription regulation</keyword>
<dbReference type="Gene3D" id="3.40.190.290">
    <property type="match status" value="1"/>
</dbReference>
<dbReference type="InterPro" id="IPR036388">
    <property type="entry name" value="WH-like_DNA-bd_sf"/>
</dbReference>
<dbReference type="AlphaFoldDB" id="A0A916XK76"/>
<comment type="caution">
    <text evidence="6">The sequence shown here is derived from an EMBL/GenBank/DDBJ whole genome shotgun (WGS) entry which is preliminary data.</text>
</comment>
<dbReference type="Pfam" id="PF03466">
    <property type="entry name" value="LysR_substrate"/>
    <property type="match status" value="1"/>
</dbReference>
<accession>A0A916XK76</accession>
<dbReference type="InterPro" id="IPR000847">
    <property type="entry name" value="LysR_HTH_N"/>
</dbReference>
<reference evidence="6" key="1">
    <citation type="journal article" date="2014" name="Int. J. Syst. Evol. Microbiol.">
        <title>Complete genome sequence of Corynebacterium casei LMG S-19264T (=DSM 44701T), isolated from a smear-ripened cheese.</title>
        <authorList>
            <consortium name="US DOE Joint Genome Institute (JGI-PGF)"/>
            <person name="Walter F."/>
            <person name="Albersmeier A."/>
            <person name="Kalinowski J."/>
            <person name="Ruckert C."/>
        </authorList>
    </citation>
    <scope>NUCLEOTIDE SEQUENCE</scope>
    <source>
        <strain evidence="6">CGMCC 1.10998</strain>
    </source>
</reference>
<dbReference type="Proteomes" id="UP000637423">
    <property type="component" value="Unassembled WGS sequence"/>
</dbReference>
<dbReference type="Pfam" id="PF00126">
    <property type="entry name" value="HTH_1"/>
    <property type="match status" value="1"/>
</dbReference>
<keyword evidence="7" id="KW-1185">Reference proteome</keyword>
<dbReference type="Gene3D" id="1.10.10.10">
    <property type="entry name" value="Winged helix-like DNA-binding domain superfamily/Winged helix DNA-binding domain"/>
    <property type="match status" value="1"/>
</dbReference>
<dbReference type="GO" id="GO:0006351">
    <property type="term" value="P:DNA-templated transcription"/>
    <property type="evidence" value="ECO:0007669"/>
    <property type="project" value="TreeGrafter"/>
</dbReference>
<dbReference type="GO" id="GO:0043565">
    <property type="term" value="F:sequence-specific DNA binding"/>
    <property type="evidence" value="ECO:0007669"/>
    <property type="project" value="TreeGrafter"/>
</dbReference>
<name>A0A916XK76_9BURK</name>
<dbReference type="GO" id="GO:0003700">
    <property type="term" value="F:DNA-binding transcription factor activity"/>
    <property type="evidence" value="ECO:0007669"/>
    <property type="project" value="InterPro"/>
</dbReference>
<evidence type="ECO:0000313" key="6">
    <source>
        <dbReference type="EMBL" id="GGC77615.1"/>
    </source>
</evidence>
<comment type="similarity">
    <text evidence="1">Belongs to the LysR transcriptional regulatory family.</text>
</comment>
<evidence type="ECO:0000259" key="5">
    <source>
        <dbReference type="PROSITE" id="PS50931"/>
    </source>
</evidence>
<protein>
    <submittedName>
        <fullName evidence="6">Transcriptional regulator</fullName>
    </submittedName>
</protein>
<evidence type="ECO:0000256" key="4">
    <source>
        <dbReference type="ARBA" id="ARBA00023163"/>
    </source>
</evidence>
<dbReference type="FunFam" id="1.10.10.10:FF:000001">
    <property type="entry name" value="LysR family transcriptional regulator"/>
    <property type="match status" value="1"/>
</dbReference>
<dbReference type="PANTHER" id="PTHR30537">
    <property type="entry name" value="HTH-TYPE TRANSCRIPTIONAL REGULATOR"/>
    <property type="match status" value="1"/>
</dbReference>